<keyword evidence="6 7" id="KW-0676">Redox-active center</keyword>
<dbReference type="STRING" id="1612624.ADU59_29165"/>
<dbReference type="NCBIfam" id="TIGR02181">
    <property type="entry name" value="GRX_bact"/>
    <property type="match status" value="1"/>
</dbReference>
<organism evidence="9 10">
    <name type="scientific">Pararhizobium polonicum</name>
    <dbReference type="NCBI Taxonomy" id="1612624"/>
    <lineage>
        <taxon>Bacteria</taxon>
        <taxon>Pseudomonadati</taxon>
        <taxon>Pseudomonadota</taxon>
        <taxon>Alphaproteobacteria</taxon>
        <taxon>Hyphomicrobiales</taxon>
        <taxon>Rhizobiaceae</taxon>
        <taxon>Rhizobium/Agrobacterium group</taxon>
        <taxon>Pararhizobium</taxon>
    </lineage>
</organism>
<dbReference type="GO" id="GO:0045454">
    <property type="term" value="P:cell redox homeostasis"/>
    <property type="evidence" value="ECO:0007669"/>
    <property type="project" value="InterPro"/>
</dbReference>
<reference evidence="9 10" key="1">
    <citation type="journal article" date="2016" name="Syst. Appl. Microbiol.">
        <title>Pararhizobium polonicum sp. nov. isolated from tumors on stone fruit rootstocks.</title>
        <authorList>
            <person name="Pulawska J."/>
            <person name="Kuzmanovic N."/>
            <person name="Willems A."/>
            <person name="Pothier J.F."/>
        </authorList>
    </citation>
    <scope>NUCLEOTIDE SEQUENCE [LARGE SCALE GENOMIC DNA]</scope>
    <source>
        <strain evidence="9 10">F5.1</strain>
    </source>
</reference>
<evidence type="ECO:0000313" key="9">
    <source>
        <dbReference type="EMBL" id="OBZ91998.1"/>
    </source>
</evidence>
<dbReference type="AlphaFoldDB" id="A0A1C7NSL6"/>
<dbReference type="PANTHER" id="PTHR46679:SF1">
    <property type="entry name" value="GLUTAREDOXIN-2, MITOCHONDRIAL"/>
    <property type="match status" value="1"/>
</dbReference>
<name>A0A1C7NSL6_9HYPH</name>
<evidence type="ECO:0000256" key="3">
    <source>
        <dbReference type="ARBA" id="ARBA00022448"/>
    </source>
</evidence>
<dbReference type="SUPFAM" id="SSF52833">
    <property type="entry name" value="Thioredoxin-like"/>
    <property type="match status" value="1"/>
</dbReference>
<evidence type="ECO:0000256" key="4">
    <source>
        <dbReference type="ARBA" id="ARBA00022982"/>
    </source>
</evidence>
<comment type="similarity">
    <text evidence="2 7">Belongs to the glutaredoxin family.</text>
</comment>
<gene>
    <name evidence="9" type="ORF">ADU59_29165</name>
</gene>
<dbReference type="CDD" id="cd03418">
    <property type="entry name" value="GRX_GRXb_1_3_like"/>
    <property type="match status" value="1"/>
</dbReference>
<dbReference type="PROSITE" id="PS51354">
    <property type="entry name" value="GLUTAREDOXIN_2"/>
    <property type="match status" value="1"/>
</dbReference>
<evidence type="ECO:0000256" key="7">
    <source>
        <dbReference type="RuleBase" id="RU364065"/>
    </source>
</evidence>
<dbReference type="GO" id="GO:0015035">
    <property type="term" value="F:protein-disulfide reductase activity"/>
    <property type="evidence" value="ECO:0007669"/>
    <property type="project" value="TreeGrafter"/>
</dbReference>
<keyword evidence="5" id="KW-1015">Disulfide bond</keyword>
<evidence type="ECO:0000256" key="1">
    <source>
        <dbReference type="ARBA" id="ARBA00002549"/>
    </source>
</evidence>
<evidence type="ECO:0000256" key="6">
    <source>
        <dbReference type="ARBA" id="ARBA00023284"/>
    </source>
</evidence>
<evidence type="ECO:0000259" key="8">
    <source>
        <dbReference type="Pfam" id="PF00462"/>
    </source>
</evidence>
<evidence type="ECO:0000256" key="5">
    <source>
        <dbReference type="ARBA" id="ARBA00023157"/>
    </source>
</evidence>
<accession>A0A1C7NSL6</accession>
<keyword evidence="3 7" id="KW-0813">Transport</keyword>
<keyword evidence="4 7" id="KW-0249">Electron transport</keyword>
<proteinExistence type="inferred from homology"/>
<dbReference type="InterPro" id="IPR011900">
    <property type="entry name" value="GRX_bact"/>
</dbReference>
<comment type="caution">
    <text evidence="9">The sequence shown here is derived from an EMBL/GenBank/DDBJ whole genome shotgun (WGS) entry which is preliminary data.</text>
</comment>
<dbReference type="PANTHER" id="PTHR46679">
    <property type="match status" value="1"/>
</dbReference>
<dbReference type="InterPro" id="IPR002109">
    <property type="entry name" value="Glutaredoxin"/>
</dbReference>
<dbReference type="Pfam" id="PF00462">
    <property type="entry name" value="Glutaredoxin"/>
    <property type="match status" value="1"/>
</dbReference>
<dbReference type="PATRIC" id="fig|1612624.7.peg.4020"/>
<dbReference type="Proteomes" id="UP000093111">
    <property type="component" value="Unassembled WGS sequence"/>
</dbReference>
<dbReference type="RefSeq" id="WP_068959337.1">
    <property type="nucleotide sequence ID" value="NZ_LGLV01000027.1"/>
</dbReference>
<dbReference type="Gene3D" id="3.40.30.10">
    <property type="entry name" value="Glutaredoxin"/>
    <property type="match status" value="1"/>
</dbReference>
<keyword evidence="7" id="KW-0963">Cytoplasm</keyword>
<dbReference type="InterPro" id="IPR014025">
    <property type="entry name" value="Glutaredoxin_subgr"/>
</dbReference>
<dbReference type="GO" id="GO:0015038">
    <property type="term" value="F:glutathione disulfide oxidoreductase activity"/>
    <property type="evidence" value="ECO:0007669"/>
    <property type="project" value="UniProtKB-UniRule"/>
</dbReference>
<protein>
    <recommendedName>
        <fullName evidence="7">Glutaredoxin</fullName>
    </recommendedName>
</protein>
<keyword evidence="10" id="KW-1185">Reference proteome</keyword>
<dbReference type="InterPro" id="IPR036249">
    <property type="entry name" value="Thioredoxin-like_sf"/>
</dbReference>
<feature type="domain" description="Glutaredoxin" evidence="8">
    <location>
        <begin position="4"/>
        <end position="64"/>
    </location>
</feature>
<evidence type="ECO:0000256" key="2">
    <source>
        <dbReference type="ARBA" id="ARBA00007787"/>
    </source>
</evidence>
<sequence>MASVVIYTRQFCGYCSAAKKLLDAKGVAFEEHDATYSPDLRQAMIARSNGGTTFPQIFINDTHIGGCDDLHALDRAGKLDAMLAA</sequence>
<dbReference type="EMBL" id="LGLV01000027">
    <property type="protein sequence ID" value="OBZ91998.1"/>
    <property type="molecule type" value="Genomic_DNA"/>
</dbReference>
<evidence type="ECO:0000313" key="10">
    <source>
        <dbReference type="Proteomes" id="UP000093111"/>
    </source>
</evidence>
<dbReference type="OrthoDB" id="9814618at2"/>
<comment type="function">
    <text evidence="1 7">Has a glutathione-disulfide oxidoreductase activity in the presence of NADPH and glutathione reductase. Reduces low molecular weight disulfides and proteins.</text>
</comment>
<dbReference type="PRINTS" id="PR00160">
    <property type="entry name" value="GLUTAREDOXIN"/>
</dbReference>